<evidence type="ECO:0000313" key="3">
    <source>
        <dbReference type="EMBL" id="QDU18415.1"/>
    </source>
</evidence>
<protein>
    <recommendedName>
        <fullName evidence="2">Carbohydrate-binding domain-containing protein</fullName>
    </recommendedName>
</protein>
<dbReference type="Gene3D" id="2.60.40.1190">
    <property type="match status" value="1"/>
</dbReference>
<dbReference type="AlphaFoldDB" id="A0A517XLM9"/>
<dbReference type="GO" id="GO:0030246">
    <property type="term" value="F:carbohydrate binding"/>
    <property type="evidence" value="ECO:0007669"/>
    <property type="project" value="InterPro"/>
</dbReference>
<feature type="chain" id="PRO_5021836462" description="Carbohydrate-binding domain-containing protein" evidence="1">
    <location>
        <begin position="20"/>
        <end position="348"/>
    </location>
</feature>
<dbReference type="GO" id="GO:0004553">
    <property type="term" value="F:hydrolase activity, hydrolyzing O-glycosyl compounds"/>
    <property type="evidence" value="ECO:0007669"/>
    <property type="project" value="InterPro"/>
</dbReference>
<gene>
    <name evidence="3" type="ORF">ETAA1_03010</name>
</gene>
<feature type="signal peptide" evidence="1">
    <location>
        <begin position="1"/>
        <end position="19"/>
    </location>
</feature>
<feature type="domain" description="Carbohydrate-binding" evidence="2">
    <location>
        <begin position="48"/>
        <end position="200"/>
    </location>
</feature>
<accession>A0A517XLM9</accession>
<reference evidence="3 4" key="1">
    <citation type="submission" date="2019-02" db="EMBL/GenBank/DDBJ databases">
        <title>Deep-cultivation of Planctomycetes and their phenomic and genomic characterization uncovers novel biology.</title>
        <authorList>
            <person name="Wiegand S."/>
            <person name="Jogler M."/>
            <person name="Boedeker C."/>
            <person name="Pinto D."/>
            <person name="Vollmers J."/>
            <person name="Rivas-Marin E."/>
            <person name="Kohn T."/>
            <person name="Peeters S.H."/>
            <person name="Heuer A."/>
            <person name="Rast P."/>
            <person name="Oberbeckmann S."/>
            <person name="Bunk B."/>
            <person name="Jeske O."/>
            <person name="Meyerdierks A."/>
            <person name="Storesund J.E."/>
            <person name="Kallscheuer N."/>
            <person name="Luecker S."/>
            <person name="Lage O.M."/>
            <person name="Pohl T."/>
            <person name="Merkel B.J."/>
            <person name="Hornburger P."/>
            <person name="Mueller R.-W."/>
            <person name="Bruemmer F."/>
            <person name="Labrenz M."/>
            <person name="Spormann A.M."/>
            <person name="Op den Camp H."/>
            <person name="Overmann J."/>
            <person name="Amann R."/>
            <person name="Jetten M.S.M."/>
            <person name="Mascher T."/>
            <person name="Medema M.H."/>
            <person name="Devos D.P."/>
            <person name="Kaster A.-K."/>
            <person name="Ovreas L."/>
            <person name="Rohde M."/>
            <person name="Galperin M.Y."/>
            <person name="Jogler C."/>
        </authorList>
    </citation>
    <scope>NUCLEOTIDE SEQUENCE [LARGE SCALE GENOMIC DNA]</scope>
    <source>
        <strain evidence="3 4">ETA_A1</strain>
    </source>
</reference>
<evidence type="ECO:0000313" key="4">
    <source>
        <dbReference type="Proteomes" id="UP000319576"/>
    </source>
</evidence>
<dbReference type="EMBL" id="CP036273">
    <property type="protein sequence ID" value="QDU18415.1"/>
    <property type="molecule type" value="Genomic_DNA"/>
</dbReference>
<dbReference type="Pfam" id="PF06452">
    <property type="entry name" value="CBM9_1"/>
    <property type="match status" value="1"/>
</dbReference>
<dbReference type="GO" id="GO:0016052">
    <property type="term" value="P:carbohydrate catabolic process"/>
    <property type="evidence" value="ECO:0007669"/>
    <property type="project" value="InterPro"/>
</dbReference>
<dbReference type="Proteomes" id="UP000319576">
    <property type="component" value="Chromosome"/>
</dbReference>
<evidence type="ECO:0000259" key="2">
    <source>
        <dbReference type="Pfam" id="PF06452"/>
    </source>
</evidence>
<sequence length="348" mass="39065" precursor="true">MPRRLLCLVALAVAAVAPAAPPTDADMTGAFPHPKGYVAPRLAEPVVIDGDLADKAWATVPWSDAFADIEGDRRPAPRHRTRVKMAWDDEALYVAAELVEPHVWGTLTEHDSVIFRDNDFELFLDPDGDNHAYGELELNTLNTTWDLLLTKPYKDGGKAVNAWEITGLKTAVKVQGTLNDPRDTDTGWTLEVRWPWAGLKELAAAPPKAGDRWRINFSRVEWDVVVEGGKYKKVPGRDEHNWVWSPQGVIDMHRPERWGYVQFAAAPGEAFRPDPEWEARDWLHRVCYAERIHRKKAGRYTAEPRDLGLMLPAGRVALGATRTGFEASWLADGKPTLTIRDDGRVVRE</sequence>
<name>A0A517XLM9_9BACT</name>
<dbReference type="RefSeq" id="WP_145233686.1">
    <property type="nucleotide sequence ID" value="NZ_CP036273.1"/>
</dbReference>
<keyword evidence="4" id="KW-1185">Reference proteome</keyword>
<evidence type="ECO:0000256" key="1">
    <source>
        <dbReference type="SAM" id="SignalP"/>
    </source>
</evidence>
<dbReference type="CDD" id="cd09620">
    <property type="entry name" value="CBM9_like_3"/>
    <property type="match status" value="1"/>
</dbReference>
<dbReference type="SUPFAM" id="SSF49344">
    <property type="entry name" value="CBD9-like"/>
    <property type="match status" value="1"/>
</dbReference>
<dbReference type="KEGG" id="uli:ETAA1_03010"/>
<proteinExistence type="predicted"/>
<organism evidence="3 4">
    <name type="scientific">Urbifossiella limnaea</name>
    <dbReference type="NCBI Taxonomy" id="2528023"/>
    <lineage>
        <taxon>Bacteria</taxon>
        <taxon>Pseudomonadati</taxon>
        <taxon>Planctomycetota</taxon>
        <taxon>Planctomycetia</taxon>
        <taxon>Gemmatales</taxon>
        <taxon>Gemmataceae</taxon>
        <taxon>Urbifossiella</taxon>
    </lineage>
</organism>
<keyword evidence="1" id="KW-0732">Signal</keyword>
<dbReference type="PANTHER" id="PTHR35532:SF5">
    <property type="entry name" value="CARBOHYDRATE-BINDING DOMAIN-CONTAINING PROTEIN"/>
    <property type="match status" value="1"/>
</dbReference>
<dbReference type="InterPro" id="IPR010502">
    <property type="entry name" value="Carb-bd_dom_fam9"/>
</dbReference>
<dbReference type="PANTHER" id="PTHR35532">
    <property type="entry name" value="SIMILAR TO POLYHYDROXYALKANOATE DEPOLYMERASE"/>
    <property type="match status" value="1"/>
</dbReference>
<dbReference type="OrthoDB" id="226401at2"/>